<dbReference type="Gene3D" id="3.30.420.10">
    <property type="entry name" value="Ribonuclease H-like superfamily/Ribonuclease H"/>
    <property type="match status" value="1"/>
</dbReference>
<dbReference type="InterPro" id="IPR012337">
    <property type="entry name" value="RNaseH-like_sf"/>
</dbReference>
<dbReference type="SUPFAM" id="SSF53098">
    <property type="entry name" value="Ribonuclease H-like"/>
    <property type="match status" value="1"/>
</dbReference>
<dbReference type="SMART" id="SM00950">
    <property type="entry name" value="Piwi"/>
    <property type="match status" value="1"/>
</dbReference>
<dbReference type="EMBL" id="FRBR01000009">
    <property type="protein sequence ID" value="SHM08144.1"/>
    <property type="molecule type" value="Genomic_DNA"/>
</dbReference>
<gene>
    <name evidence="4" type="ORF">SAMN05444398_109143</name>
</gene>
<dbReference type="InterPro" id="IPR036397">
    <property type="entry name" value="RNaseH_sf"/>
</dbReference>
<dbReference type="InterPro" id="IPR003165">
    <property type="entry name" value="Piwi"/>
</dbReference>
<name>A0A1M7FVN6_9RHOB</name>
<keyword evidence="5" id="KW-1185">Reference proteome</keyword>
<reference evidence="4 5" key="1">
    <citation type="submission" date="2016-11" db="EMBL/GenBank/DDBJ databases">
        <authorList>
            <person name="Jaros S."/>
            <person name="Januszkiewicz K."/>
            <person name="Wedrychowicz H."/>
        </authorList>
    </citation>
    <scope>NUCLEOTIDE SEQUENCE [LARGE SCALE GENOMIC DNA]</scope>
    <source>
        <strain evidence="4 5">DSM 29589</strain>
    </source>
</reference>
<comment type="similarity">
    <text evidence="1">Belongs to the argonaute family. Long pAgo subfamily.</text>
</comment>
<dbReference type="AlphaFoldDB" id="A0A1M7FVN6"/>
<protein>
    <recommendedName>
        <fullName evidence="2">Protein argonaute</fullName>
    </recommendedName>
</protein>
<evidence type="ECO:0000256" key="2">
    <source>
        <dbReference type="ARBA" id="ARBA00035032"/>
    </source>
</evidence>
<evidence type="ECO:0000256" key="1">
    <source>
        <dbReference type="ARBA" id="ARBA00035012"/>
    </source>
</evidence>
<feature type="domain" description="Piwi" evidence="3">
    <location>
        <begin position="195"/>
        <end position="474"/>
    </location>
</feature>
<dbReference type="GO" id="GO:0003676">
    <property type="term" value="F:nucleic acid binding"/>
    <property type="evidence" value="ECO:0007669"/>
    <property type="project" value="InterPro"/>
</dbReference>
<sequence>MINFESKILVEPELEFGDKHHHPDPRLGLIEAGPLQAPLGDVIKIGVVGSAKTVEDTGKFLAAAAAGFAGKSAKHPNLHPDFPGLGNANPFSCRFEICEDASFALSQSRIERIRKEPDHKKAVEMAVDDIITQLETLDESSHSPDVAIVALPLSLIERVWSARVDAKSSTEREDSSGSDAPNFRGMLKARAMGLSFPVQIVWEDVIDDKAKISQKVKESKARDIQDQAGRSWNLLTTLYYKGTGRIPWRRRPREGEFTACYVGISFYREAGGQQLFTSAAQMFDERGRGFILKGKRAQTESRGRHPYMTFNDAYDLISKSLSQYKNHHKNFPARVIVLKTSRFREEEAEGVLKALEEAGTELSDLVWVQESASIKILRDGNYPVLRGTFVDLGGRGLLYTNGSIPYYGTYPGLYDPRPLLLCPHESCDSTISQLAEEVFSLTKINWNSTQMNQRLPIPIRAARKVGEVLKYIGEGQFVSSDYRRYI</sequence>
<dbReference type="Proteomes" id="UP000183974">
    <property type="component" value="Unassembled WGS sequence"/>
</dbReference>
<proteinExistence type="inferred from homology"/>
<dbReference type="RefSeq" id="WP_200797804.1">
    <property type="nucleotide sequence ID" value="NZ_BMLR01000010.1"/>
</dbReference>
<dbReference type="CDD" id="cd04659">
    <property type="entry name" value="Piwi_piwi-like_ProArk"/>
    <property type="match status" value="1"/>
</dbReference>
<evidence type="ECO:0000313" key="4">
    <source>
        <dbReference type="EMBL" id="SHM08144.1"/>
    </source>
</evidence>
<evidence type="ECO:0000259" key="3">
    <source>
        <dbReference type="SMART" id="SM00950"/>
    </source>
</evidence>
<accession>A0A1M7FVN6</accession>
<dbReference type="STRING" id="337701.SAMN05444398_109143"/>
<organism evidence="4 5">
    <name type="scientific">Roseovarius pacificus</name>
    <dbReference type="NCBI Taxonomy" id="337701"/>
    <lineage>
        <taxon>Bacteria</taxon>
        <taxon>Pseudomonadati</taxon>
        <taxon>Pseudomonadota</taxon>
        <taxon>Alphaproteobacteria</taxon>
        <taxon>Rhodobacterales</taxon>
        <taxon>Roseobacteraceae</taxon>
        <taxon>Roseovarius</taxon>
    </lineage>
</organism>
<evidence type="ECO:0000313" key="5">
    <source>
        <dbReference type="Proteomes" id="UP000183974"/>
    </source>
</evidence>